<keyword evidence="8" id="KW-0670">Pyruvate</keyword>
<dbReference type="Gene3D" id="3.40.50.970">
    <property type="match status" value="1"/>
</dbReference>
<dbReference type="STRING" id="1029756.W911_10940"/>
<dbReference type="RefSeq" id="WP_023787538.1">
    <property type="nucleotide sequence ID" value="NC_022997.1"/>
</dbReference>
<dbReference type="OrthoDB" id="9766715at2"/>
<keyword evidence="9" id="KW-1185">Reference proteome</keyword>
<dbReference type="Proteomes" id="UP000018542">
    <property type="component" value="Chromosome"/>
</dbReference>
<dbReference type="PATRIC" id="fig|1029756.8.peg.2275"/>
<evidence type="ECO:0000256" key="3">
    <source>
        <dbReference type="ARBA" id="ARBA00023052"/>
    </source>
</evidence>
<reference evidence="8 9" key="1">
    <citation type="journal article" date="2014" name="Genome Announc.">
        <title>Complete Genome Sequence of Hyphomicrobium nitrativorans Strain NL23, a Denitrifying Bacterium Isolated from Biofilm of a Methanol-Fed Denitrification System Treating Seawater at the Montreal Biodome.</title>
        <authorList>
            <person name="Martineau C."/>
            <person name="Villeneuve C."/>
            <person name="Mauffrey F."/>
            <person name="Villemur R."/>
        </authorList>
    </citation>
    <scope>NUCLEOTIDE SEQUENCE [LARGE SCALE GENOMIC DNA]</scope>
    <source>
        <strain evidence="8">NL23</strain>
    </source>
</reference>
<evidence type="ECO:0000256" key="4">
    <source>
        <dbReference type="ARBA" id="ARBA00025211"/>
    </source>
</evidence>
<comment type="catalytic activity">
    <reaction evidence="5">
        <text>N(6)-[(R)-lipoyl]-L-lysyl-[protein] + pyruvate + H(+) = N(6)-[(R)-S(8)-acetyldihydrolipoyl]-L-lysyl-[protein] + CO2</text>
        <dbReference type="Rhea" id="RHEA:19189"/>
        <dbReference type="Rhea" id="RHEA-COMP:10474"/>
        <dbReference type="Rhea" id="RHEA-COMP:10478"/>
        <dbReference type="ChEBI" id="CHEBI:15361"/>
        <dbReference type="ChEBI" id="CHEBI:15378"/>
        <dbReference type="ChEBI" id="CHEBI:16526"/>
        <dbReference type="ChEBI" id="CHEBI:83099"/>
        <dbReference type="ChEBI" id="CHEBI:83111"/>
        <dbReference type="EC" id="1.2.4.1"/>
    </reaction>
</comment>
<dbReference type="KEGG" id="hni:W911_10940"/>
<dbReference type="Pfam" id="PF00676">
    <property type="entry name" value="E1_dh"/>
    <property type="match status" value="1"/>
</dbReference>
<comment type="function">
    <text evidence="4">The pyruvate dehydrogenase complex catalyzes the overall conversion of pyruvate to acetyl-CoA and CO(2). It contains multiple copies of three enzymatic components: pyruvate dehydrogenase (E1), dihydrolipoamide acetyltransferase (E2) and lipoamide dehydrogenase (E3).</text>
</comment>
<keyword evidence="3" id="KW-0786">Thiamine pyrophosphate</keyword>
<dbReference type="CDD" id="cd02000">
    <property type="entry name" value="TPP_E1_PDC_ADC_BCADC"/>
    <property type="match status" value="1"/>
</dbReference>
<dbReference type="PANTHER" id="PTHR11516:SF60">
    <property type="entry name" value="PYRUVATE DEHYDROGENASE E1 COMPONENT SUBUNIT ALPHA"/>
    <property type="match status" value="1"/>
</dbReference>
<evidence type="ECO:0000256" key="1">
    <source>
        <dbReference type="ARBA" id="ARBA00001964"/>
    </source>
</evidence>
<evidence type="ECO:0000313" key="9">
    <source>
        <dbReference type="Proteomes" id="UP000018542"/>
    </source>
</evidence>
<accession>V5SFS6</accession>
<dbReference type="SUPFAM" id="SSF52518">
    <property type="entry name" value="Thiamin diphosphate-binding fold (THDP-binding)"/>
    <property type="match status" value="1"/>
</dbReference>
<protein>
    <submittedName>
        <fullName evidence="8">Pyruvate dehydrogenase E1 subunit alpha</fullName>
    </submittedName>
</protein>
<dbReference type="InterPro" id="IPR001017">
    <property type="entry name" value="DH_E1"/>
</dbReference>
<dbReference type="EMBL" id="CP006912">
    <property type="protein sequence ID" value="AHB48794.1"/>
    <property type="molecule type" value="Genomic_DNA"/>
</dbReference>
<dbReference type="GO" id="GO:0004739">
    <property type="term" value="F:pyruvate dehydrogenase (acetyl-transferring) activity"/>
    <property type="evidence" value="ECO:0007669"/>
    <property type="project" value="UniProtKB-EC"/>
</dbReference>
<evidence type="ECO:0000256" key="6">
    <source>
        <dbReference type="SAM" id="MobiDB-lite"/>
    </source>
</evidence>
<evidence type="ECO:0000256" key="5">
    <source>
        <dbReference type="ARBA" id="ARBA00051231"/>
    </source>
</evidence>
<name>V5SFS6_9HYPH</name>
<feature type="region of interest" description="Disordered" evidence="6">
    <location>
        <begin position="309"/>
        <end position="329"/>
    </location>
</feature>
<dbReference type="HOGENOM" id="CLU_029393_5_0_5"/>
<evidence type="ECO:0000313" key="8">
    <source>
        <dbReference type="EMBL" id="AHB48794.1"/>
    </source>
</evidence>
<evidence type="ECO:0000256" key="2">
    <source>
        <dbReference type="ARBA" id="ARBA00023002"/>
    </source>
</evidence>
<keyword evidence="2" id="KW-0560">Oxidoreductase</keyword>
<comment type="cofactor">
    <cofactor evidence="1">
        <name>thiamine diphosphate</name>
        <dbReference type="ChEBI" id="CHEBI:58937"/>
    </cofactor>
</comment>
<dbReference type="InterPro" id="IPR029061">
    <property type="entry name" value="THDP-binding"/>
</dbReference>
<organism evidence="8 9">
    <name type="scientific">Hyphomicrobium nitrativorans NL23</name>
    <dbReference type="NCBI Taxonomy" id="1029756"/>
    <lineage>
        <taxon>Bacteria</taxon>
        <taxon>Pseudomonadati</taxon>
        <taxon>Pseudomonadota</taxon>
        <taxon>Alphaproteobacteria</taxon>
        <taxon>Hyphomicrobiales</taxon>
        <taxon>Hyphomicrobiaceae</taxon>
        <taxon>Hyphomicrobium</taxon>
    </lineage>
</organism>
<dbReference type="InterPro" id="IPR050642">
    <property type="entry name" value="PDH_E1_Alpha_Subunit"/>
</dbReference>
<dbReference type="AlphaFoldDB" id="V5SFS6"/>
<feature type="domain" description="Dehydrogenase E1 component" evidence="7">
    <location>
        <begin position="27"/>
        <end position="320"/>
    </location>
</feature>
<gene>
    <name evidence="8" type="ORF">W911_10940</name>
</gene>
<dbReference type="GO" id="GO:0006086">
    <property type="term" value="P:pyruvate decarboxylation to acetyl-CoA"/>
    <property type="evidence" value="ECO:0007669"/>
    <property type="project" value="TreeGrafter"/>
</dbReference>
<sequence length="329" mass="34668">MTGAPPGSASIDSIAFTPEEEIQAYRTMLLIRRFEEKAGQLYALEAIHGLCPLSIGQEGAIVGLMMAARDTDPVITSYRTHGVLLARGVEPRRIMAELLGREAGVSRGRGGSVRMFAPEHGFYGGHGFSGLNVPVAAGLAFASRYRGDEAVTVCFYGDGAAARGRVFEAYRFAADRKLPVVFVVDNNTANPGAGIVLGPVPSAIAESGTPFALPGEQVDGIDVRRARAAGRRAIARARNGEGPTLLEMLTYRYRGHGGMPARRGGAEARIEDADPVSKARARILATGVLGEKDIKALEKEVREDVTAAKMAAQAEPAPSPGNLLSAAEA</sequence>
<dbReference type="PANTHER" id="PTHR11516">
    <property type="entry name" value="PYRUVATE DEHYDROGENASE E1 COMPONENT, ALPHA SUBUNIT BACTERIAL AND ORGANELLAR"/>
    <property type="match status" value="1"/>
</dbReference>
<proteinExistence type="predicted"/>
<evidence type="ECO:0000259" key="7">
    <source>
        <dbReference type="Pfam" id="PF00676"/>
    </source>
</evidence>